<keyword evidence="2" id="KW-1185">Reference proteome</keyword>
<dbReference type="EMBL" id="CP040449">
    <property type="protein sequence ID" value="QFI56279.1"/>
    <property type="molecule type" value="Genomic_DNA"/>
</dbReference>
<proteinExistence type="predicted"/>
<dbReference type="AlphaFoldDB" id="A0A5J6WYG9"/>
<organism evidence="1 2">
    <name type="scientific">Aeromonas simiae</name>
    <dbReference type="NCBI Taxonomy" id="218936"/>
    <lineage>
        <taxon>Bacteria</taxon>
        <taxon>Pseudomonadati</taxon>
        <taxon>Pseudomonadota</taxon>
        <taxon>Gammaproteobacteria</taxon>
        <taxon>Aeromonadales</taxon>
        <taxon>Aeromonadaceae</taxon>
        <taxon>Aeromonas</taxon>
    </lineage>
</organism>
<reference evidence="1 2" key="1">
    <citation type="submission" date="2019-05" db="EMBL/GenBank/DDBJ databases">
        <title>OXA-830, a novel chromosomally encoded expanded-spectrum class D beta-lactamase in Aeromonas simiae.</title>
        <authorList>
            <person name="Zhou W."/>
            <person name="Chen Q."/>
        </authorList>
    </citation>
    <scope>NUCLEOTIDE SEQUENCE [LARGE SCALE GENOMIC DNA]</scope>
    <source>
        <strain evidence="1 2">A6</strain>
    </source>
</reference>
<evidence type="ECO:0000313" key="2">
    <source>
        <dbReference type="Proteomes" id="UP000594034"/>
    </source>
</evidence>
<dbReference type="KEGG" id="asim:FE240_17280"/>
<sequence length="292" mass="33850">MRHSLLLLLLLSWPLLATTRFTLLSPDNPYDDRLRYYRAALQLALEKTRADYGDYELRTAPPMNKVRMRLEVQRPSADHLVTIDSWPPHKSMEQVGFAAFPFDLGILSYRVCFVAPGRQRALDRVETLAQLQPFSHVQGRGWQDVDILRHAGLTVYEVENYEAMFRMVARGRVDLFCRGINEIAPEWQSHQPRVPGLAIEQHLALYYPQVHLLYSHVSHKEELARIELGLRRAWQDGSLPQLWRQHFQASIDTAGLCQRRLIRLDNPFLPDGGRPFLPYLYDPARDAFGLQP</sequence>
<evidence type="ECO:0000313" key="1">
    <source>
        <dbReference type="EMBL" id="QFI56279.1"/>
    </source>
</evidence>
<gene>
    <name evidence="1" type="ORF">FE240_17280</name>
</gene>
<accession>A0A5J6WYG9</accession>
<dbReference type="SUPFAM" id="SSF53850">
    <property type="entry name" value="Periplasmic binding protein-like II"/>
    <property type="match status" value="1"/>
</dbReference>
<name>A0A5J6WYG9_9GAMM</name>
<protein>
    <recommendedName>
        <fullName evidence="3">Amino acid ABC transporter substrate-binding protein</fullName>
    </recommendedName>
</protein>
<dbReference type="RefSeq" id="WP_193002701.1">
    <property type="nucleotide sequence ID" value="NZ_CP040449.1"/>
</dbReference>
<dbReference type="Proteomes" id="UP000594034">
    <property type="component" value="Chromosome"/>
</dbReference>
<evidence type="ECO:0008006" key="3">
    <source>
        <dbReference type="Google" id="ProtNLM"/>
    </source>
</evidence>